<comment type="caution">
    <text evidence="2">The sequence shown here is derived from an EMBL/GenBank/DDBJ whole genome shotgun (WGS) entry which is preliminary data.</text>
</comment>
<gene>
    <name evidence="2" type="ORF">O3P69_002455</name>
</gene>
<feature type="compositionally biased region" description="Low complexity" evidence="1">
    <location>
        <begin position="129"/>
        <end position="181"/>
    </location>
</feature>
<protein>
    <recommendedName>
        <fullName evidence="4">SMB domain-containing protein</fullName>
    </recommendedName>
</protein>
<evidence type="ECO:0000313" key="3">
    <source>
        <dbReference type="Proteomes" id="UP001487740"/>
    </source>
</evidence>
<proteinExistence type="predicted"/>
<evidence type="ECO:0000256" key="1">
    <source>
        <dbReference type="SAM" id="MobiDB-lite"/>
    </source>
</evidence>
<dbReference type="Proteomes" id="UP001487740">
    <property type="component" value="Unassembled WGS sequence"/>
</dbReference>
<feature type="region of interest" description="Disordered" evidence="1">
    <location>
        <begin position="97"/>
        <end position="207"/>
    </location>
</feature>
<reference evidence="2 3" key="1">
    <citation type="submission" date="2023-03" db="EMBL/GenBank/DDBJ databases">
        <title>High-quality genome of Scylla paramamosain provides insights in environmental adaptation.</title>
        <authorList>
            <person name="Zhang L."/>
        </authorList>
    </citation>
    <scope>NUCLEOTIDE SEQUENCE [LARGE SCALE GENOMIC DNA]</scope>
    <source>
        <strain evidence="2">LZ_2023a</strain>
        <tissue evidence="2">Muscle</tissue>
    </source>
</reference>
<evidence type="ECO:0000313" key="2">
    <source>
        <dbReference type="EMBL" id="KAK8400655.1"/>
    </source>
</evidence>
<sequence>MVESARGVHPALSRWTRQAIHCQADDEACKMCSTSCTTVEDSRLPECCEAYNACCDQYFQACKRCSSIVAKDQYFPEYCCASFTDCCDLITTFETPVKPPEPVRKEPKLELKVPTVAAPKPTTFPGSDSPAAPISPLAPQLPSQSAPQSPPSRLSSSQASPPVVVGRQRTQTSTRTQQRSRPATRPASPQSSNGRRGRITSRGRVIQ</sequence>
<accession>A0AAW0ULS7</accession>
<evidence type="ECO:0008006" key="4">
    <source>
        <dbReference type="Google" id="ProtNLM"/>
    </source>
</evidence>
<name>A0AAW0ULS7_SCYPA</name>
<dbReference type="EMBL" id="JARAKH010000009">
    <property type="protein sequence ID" value="KAK8400655.1"/>
    <property type="molecule type" value="Genomic_DNA"/>
</dbReference>
<dbReference type="AlphaFoldDB" id="A0AAW0ULS7"/>
<organism evidence="2 3">
    <name type="scientific">Scylla paramamosain</name>
    <name type="common">Mud crab</name>
    <dbReference type="NCBI Taxonomy" id="85552"/>
    <lineage>
        <taxon>Eukaryota</taxon>
        <taxon>Metazoa</taxon>
        <taxon>Ecdysozoa</taxon>
        <taxon>Arthropoda</taxon>
        <taxon>Crustacea</taxon>
        <taxon>Multicrustacea</taxon>
        <taxon>Malacostraca</taxon>
        <taxon>Eumalacostraca</taxon>
        <taxon>Eucarida</taxon>
        <taxon>Decapoda</taxon>
        <taxon>Pleocyemata</taxon>
        <taxon>Brachyura</taxon>
        <taxon>Eubrachyura</taxon>
        <taxon>Portunoidea</taxon>
        <taxon>Portunidae</taxon>
        <taxon>Portuninae</taxon>
        <taxon>Scylla</taxon>
    </lineage>
</organism>
<feature type="compositionally biased region" description="Basic and acidic residues" evidence="1">
    <location>
        <begin position="101"/>
        <end position="111"/>
    </location>
</feature>
<keyword evidence="3" id="KW-1185">Reference proteome</keyword>